<evidence type="ECO:0000256" key="15">
    <source>
        <dbReference type="ARBA" id="ARBA00023004"/>
    </source>
</evidence>
<dbReference type="CDD" id="cd08760">
    <property type="entry name" value="Cyt_b561_FRRS1_like"/>
    <property type="match status" value="1"/>
</dbReference>
<protein>
    <recommendedName>
        <fullName evidence="26">Ferric-chelate reductase 1</fullName>
    </recommendedName>
</protein>
<evidence type="ECO:0000256" key="2">
    <source>
        <dbReference type="ARBA" id="ARBA00004141"/>
    </source>
</evidence>
<keyword evidence="17 19" id="KW-0472">Membrane</keyword>
<dbReference type="SMART" id="SM00665">
    <property type="entry name" value="B561"/>
    <property type="match status" value="1"/>
</dbReference>
<evidence type="ECO:0000256" key="13">
    <source>
        <dbReference type="ARBA" id="ARBA00022982"/>
    </source>
</evidence>
<dbReference type="InterPro" id="IPR005018">
    <property type="entry name" value="DOMON_domain"/>
</dbReference>
<dbReference type="OMA" id="SDDTYMG"/>
<keyword evidence="15" id="KW-0408">Iron</keyword>
<dbReference type="GO" id="GO:0016020">
    <property type="term" value="C:membrane"/>
    <property type="evidence" value="ECO:0007669"/>
    <property type="project" value="UniProtKB-SubCell"/>
</dbReference>
<evidence type="ECO:0000256" key="18">
    <source>
        <dbReference type="ARBA" id="ARBA00023180"/>
    </source>
</evidence>
<dbReference type="CDD" id="cd08544">
    <property type="entry name" value="Reeler"/>
    <property type="match status" value="1"/>
</dbReference>
<dbReference type="PROSITE" id="PS50836">
    <property type="entry name" value="DOMON"/>
    <property type="match status" value="1"/>
</dbReference>
<keyword evidence="18" id="KW-0325">Glycoprotein</keyword>
<dbReference type="Pfam" id="PF02014">
    <property type="entry name" value="Reeler"/>
    <property type="match status" value="1"/>
</dbReference>
<keyword evidence="12" id="KW-0391">Immunity</keyword>
<keyword evidence="14 19" id="KW-1133">Transmembrane helix</keyword>
<evidence type="ECO:0000259" key="22">
    <source>
        <dbReference type="PROSITE" id="PS51019"/>
    </source>
</evidence>
<keyword evidence="25" id="KW-1185">Reference proteome</keyword>
<evidence type="ECO:0000256" key="10">
    <source>
        <dbReference type="ARBA" id="ARBA00022692"/>
    </source>
</evidence>
<name>R7TX00_CAPTE</name>
<feature type="transmembrane region" description="Helical" evidence="19">
    <location>
        <begin position="375"/>
        <end position="394"/>
    </location>
</feature>
<sequence>MAMSCHGYRNGAPPGACESMIPGHKDAAQQLIDPISAPPPFKVHVSKNVTYAGAKLSVSIIATGDMKFKGFLLQARKIDESSEKPIGYFAPEASKGTKVVCQSNTGNALTHTSGSPGSSEEKSNLTVLWTSTSSQGHIQFRATIVVDYNTFWVAERSIYIQDKDSGPLPFSTRAPASLPVLLDPIDTNACGESKGCYRNPPGCNQQTCDLILTWTPMRRTVKFELSGDADGWIAMAFSKDKNMGNDDVVECVWNEGLSEVMVQNSYNRENAKSNIMLQDRTLGLLRTVGHLSAGRISCKFEREIAMTTGTGLADLTDRFHIFLAKGDVTPSGEKLRHALEPGKYPWITPYKVSVIDKDDVTNTAKYALVKIHGCLMIIAWMLCATTAILMVKYYKPMWPNDKLCGERVWFAVHRGCLLTTLVCTVLGFILIFIHRRAYSTMPELPDKAHPPLGITVTILCILNPLLAMCRPNPESKWRPVFNWIHWFFGLVAMVLATPTLFIGLNLHKAFVPWWATWVLVAFMLFHLIIELLLEIHGCLNSRKQESRSEEFELRKKSDPRGEYYGLNPEPVGTRFKKTILSIYLFVAIVLTIVMVITIAAG</sequence>
<evidence type="ECO:0000256" key="9">
    <source>
        <dbReference type="ARBA" id="ARBA00022588"/>
    </source>
</evidence>
<feature type="domain" description="DOMON" evidence="20">
    <location>
        <begin position="208"/>
        <end position="326"/>
    </location>
</feature>
<evidence type="ECO:0000259" key="21">
    <source>
        <dbReference type="PROSITE" id="PS50939"/>
    </source>
</evidence>
<reference evidence="25" key="1">
    <citation type="submission" date="2012-12" db="EMBL/GenBank/DDBJ databases">
        <authorList>
            <person name="Hellsten U."/>
            <person name="Grimwood J."/>
            <person name="Chapman J.A."/>
            <person name="Shapiro H."/>
            <person name="Aerts A."/>
            <person name="Otillar R.P."/>
            <person name="Terry A.Y."/>
            <person name="Boore J.L."/>
            <person name="Simakov O."/>
            <person name="Marletaz F."/>
            <person name="Cho S.-J."/>
            <person name="Edsinger-Gonzales E."/>
            <person name="Havlak P."/>
            <person name="Kuo D.-H."/>
            <person name="Larsson T."/>
            <person name="Lv J."/>
            <person name="Arendt D."/>
            <person name="Savage R."/>
            <person name="Osoegawa K."/>
            <person name="de Jong P."/>
            <person name="Lindberg D.R."/>
            <person name="Seaver E.C."/>
            <person name="Weisblat D.A."/>
            <person name="Putnam N.H."/>
            <person name="Grigoriev I.V."/>
            <person name="Rokhsar D.S."/>
        </authorList>
    </citation>
    <scope>NUCLEOTIDE SEQUENCE</scope>
    <source>
        <strain evidence="25">I ESC-2004</strain>
    </source>
</reference>
<gene>
    <name evidence="23" type="ORF">CAPTEDRAFT_207798</name>
</gene>
<keyword evidence="7" id="KW-0964">Secreted</keyword>
<evidence type="ECO:0000256" key="19">
    <source>
        <dbReference type="SAM" id="Phobius"/>
    </source>
</evidence>
<dbReference type="EMBL" id="KB308242">
    <property type="protein sequence ID" value="ELT98132.1"/>
    <property type="molecule type" value="Genomic_DNA"/>
</dbReference>
<evidence type="ECO:0000313" key="23">
    <source>
        <dbReference type="EMBL" id="ELT98132.1"/>
    </source>
</evidence>
<keyword evidence="6" id="KW-0813">Transport</keyword>
<dbReference type="STRING" id="283909.R7TX00"/>
<evidence type="ECO:0000256" key="11">
    <source>
        <dbReference type="ARBA" id="ARBA00022729"/>
    </source>
</evidence>
<dbReference type="Pfam" id="PF03351">
    <property type="entry name" value="DOMON"/>
    <property type="match status" value="1"/>
</dbReference>
<comment type="similarity">
    <text evidence="4">Belongs to the insect defense protein family.</text>
</comment>
<accession>R7TX00</accession>
<feature type="transmembrane region" description="Helical" evidence="19">
    <location>
        <begin position="415"/>
        <end position="433"/>
    </location>
</feature>
<evidence type="ECO:0000256" key="5">
    <source>
        <dbReference type="ARBA" id="ARBA00009195"/>
    </source>
</evidence>
<dbReference type="GO" id="GO:0005576">
    <property type="term" value="C:extracellular region"/>
    <property type="evidence" value="ECO:0007669"/>
    <property type="project" value="UniProtKB-SubCell"/>
</dbReference>
<evidence type="ECO:0000259" key="20">
    <source>
        <dbReference type="PROSITE" id="PS50836"/>
    </source>
</evidence>
<evidence type="ECO:0000256" key="4">
    <source>
        <dbReference type="ARBA" id="ARBA00008501"/>
    </source>
</evidence>
<keyword evidence="9" id="KW-0399">Innate immunity</keyword>
<feature type="transmembrane region" description="Helical" evidence="19">
    <location>
        <begin position="480"/>
        <end position="502"/>
    </location>
</feature>
<dbReference type="Proteomes" id="UP000014760">
    <property type="component" value="Unassembled WGS sequence"/>
</dbReference>
<feature type="transmembrane region" description="Helical" evidence="19">
    <location>
        <begin position="514"/>
        <end position="533"/>
    </location>
</feature>
<dbReference type="InterPro" id="IPR002861">
    <property type="entry name" value="Reeler_dom"/>
</dbReference>
<reference evidence="23 25" key="2">
    <citation type="journal article" date="2013" name="Nature">
        <title>Insights into bilaterian evolution from three spiralian genomes.</title>
        <authorList>
            <person name="Simakov O."/>
            <person name="Marletaz F."/>
            <person name="Cho S.J."/>
            <person name="Edsinger-Gonzales E."/>
            <person name="Havlak P."/>
            <person name="Hellsten U."/>
            <person name="Kuo D.H."/>
            <person name="Larsson T."/>
            <person name="Lv J."/>
            <person name="Arendt D."/>
            <person name="Savage R."/>
            <person name="Osoegawa K."/>
            <person name="de Jong P."/>
            <person name="Grimwood J."/>
            <person name="Chapman J.A."/>
            <person name="Shapiro H."/>
            <person name="Aerts A."/>
            <person name="Otillar R.P."/>
            <person name="Terry A.Y."/>
            <person name="Boore J.L."/>
            <person name="Grigoriev I.V."/>
            <person name="Lindberg D.R."/>
            <person name="Seaver E.C."/>
            <person name="Weisblat D.A."/>
            <person name="Putnam N.H."/>
            <person name="Rokhsar D.S."/>
        </authorList>
    </citation>
    <scope>NUCLEOTIDE SEQUENCE</scope>
    <source>
        <strain evidence="23 25">I ESC-2004</strain>
    </source>
</reference>
<proteinExistence type="inferred from homology"/>
<dbReference type="EnsemblMetazoa" id="CapteT207798">
    <property type="protein sequence ID" value="CapteP207798"/>
    <property type="gene ID" value="CapteG207798"/>
</dbReference>
<comment type="cofactor">
    <cofactor evidence="1">
        <name>heme b</name>
        <dbReference type="ChEBI" id="CHEBI:60344"/>
    </cofactor>
</comment>
<evidence type="ECO:0000256" key="17">
    <source>
        <dbReference type="ARBA" id="ARBA00023136"/>
    </source>
</evidence>
<evidence type="ECO:0000256" key="7">
    <source>
        <dbReference type="ARBA" id="ARBA00022525"/>
    </source>
</evidence>
<keyword evidence="10 19" id="KW-0812">Transmembrane</keyword>
<feature type="transmembrane region" description="Helical" evidence="19">
    <location>
        <begin position="448"/>
        <end position="468"/>
    </location>
</feature>
<comment type="subcellular location">
    <subcellularLocation>
        <location evidence="2">Membrane</location>
        <topology evidence="2">Multi-pass membrane protein</topology>
    </subcellularLocation>
    <subcellularLocation>
        <location evidence="3">Secreted</location>
    </subcellularLocation>
</comment>
<evidence type="ECO:0000256" key="1">
    <source>
        <dbReference type="ARBA" id="ARBA00001970"/>
    </source>
</evidence>
<dbReference type="AlphaFoldDB" id="R7TX00"/>
<comment type="similarity">
    <text evidence="5">Belongs to the FRRS1 family.</text>
</comment>
<evidence type="ECO:0000256" key="8">
    <source>
        <dbReference type="ARBA" id="ARBA00022529"/>
    </source>
</evidence>
<evidence type="ECO:0000256" key="3">
    <source>
        <dbReference type="ARBA" id="ARBA00004613"/>
    </source>
</evidence>
<dbReference type="GO" id="GO:0045087">
    <property type="term" value="P:innate immune response"/>
    <property type="evidence" value="ECO:0007669"/>
    <property type="project" value="UniProtKB-KW"/>
</dbReference>
<evidence type="ECO:0000313" key="25">
    <source>
        <dbReference type="Proteomes" id="UP000014760"/>
    </source>
</evidence>
<keyword evidence="16" id="KW-0044">Antibiotic</keyword>
<dbReference type="FunCoup" id="R7TX00">
    <property type="interactions" value="102"/>
</dbReference>
<dbReference type="PANTHER" id="PTHR45828:SF9">
    <property type="entry name" value="CELL WALL INTEGRITY AND STRESS RESPONSE COMPONENT 4-LIKE-RELATED"/>
    <property type="match status" value="1"/>
</dbReference>
<dbReference type="PANTHER" id="PTHR45828">
    <property type="entry name" value="CYTOCHROME B561/FERRIC REDUCTASE TRANSMEMBRANE"/>
    <property type="match status" value="1"/>
</dbReference>
<keyword evidence="8" id="KW-0929">Antimicrobial</keyword>
<dbReference type="OrthoDB" id="6372137at2759"/>
<evidence type="ECO:0000256" key="12">
    <source>
        <dbReference type="ARBA" id="ARBA00022859"/>
    </source>
</evidence>
<feature type="domain" description="Cytochrome b561" evidence="21">
    <location>
        <begin position="331"/>
        <end position="539"/>
    </location>
</feature>
<evidence type="ECO:0000256" key="6">
    <source>
        <dbReference type="ARBA" id="ARBA00022448"/>
    </source>
</evidence>
<dbReference type="EMBL" id="AMQN01002093">
    <property type="status" value="NOT_ANNOTATED_CDS"/>
    <property type="molecule type" value="Genomic_DNA"/>
</dbReference>
<evidence type="ECO:0000313" key="24">
    <source>
        <dbReference type="EnsemblMetazoa" id="CapteP207798"/>
    </source>
</evidence>
<reference evidence="24" key="3">
    <citation type="submission" date="2015-06" db="UniProtKB">
        <authorList>
            <consortium name="EnsemblMetazoa"/>
        </authorList>
    </citation>
    <scope>IDENTIFICATION</scope>
</reference>
<organism evidence="23">
    <name type="scientific">Capitella teleta</name>
    <name type="common">Polychaete worm</name>
    <dbReference type="NCBI Taxonomy" id="283909"/>
    <lineage>
        <taxon>Eukaryota</taxon>
        <taxon>Metazoa</taxon>
        <taxon>Spiralia</taxon>
        <taxon>Lophotrochozoa</taxon>
        <taxon>Annelida</taxon>
        <taxon>Polychaeta</taxon>
        <taxon>Sedentaria</taxon>
        <taxon>Scolecida</taxon>
        <taxon>Capitellidae</taxon>
        <taxon>Capitella</taxon>
    </lineage>
</organism>
<dbReference type="PROSITE" id="PS50939">
    <property type="entry name" value="CYTOCHROME_B561"/>
    <property type="match status" value="1"/>
</dbReference>
<keyword evidence="13" id="KW-0249">Electron transport</keyword>
<dbReference type="SMART" id="SM00664">
    <property type="entry name" value="DoH"/>
    <property type="match status" value="1"/>
</dbReference>
<feature type="transmembrane region" description="Helical" evidence="19">
    <location>
        <begin position="580"/>
        <end position="600"/>
    </location>
</feature>
<dbReference type="HOGENOM" id="CLU_028305_0_0_1"/>
<dbReference type="PROSITE" id="PS51019">
    <property type="entry name" value="REELIN"/>
    <property type="match status" value="1"/>
</dbReference>
<dbReference type="Pfam" id="PF03188">
    <property type="entry name" value="Cytochrom_B561"/>
    <property type="match status" value="1"/>
</dbReference>
<dbReference type="Gene3D" id="1.20.120.1770">
    <property type="match status" value="1"/>
</dbReference>
<evidence type="ECO:0000256" key="14">
    <source>
        <dbReference type="ARBA" id="ARBA00022989"/>
    </source>
</evidence>
<dbReference type="Gene3D" id="2.60.40.4060">
    <property type="entry name" value="Reeler domain"/>
    <property type="match status" value="1"/>
</dbReference>
<keyword evidence="11" id="KW-0732">Signal</keyword>
<dbReference type="GO" id="GO:0042742">
    <property type="term" value="P:defense response to bacterium"/>
    <property type="evidence" value="ECO:0007669"/>
    <property type="project" value="UniProtKB-KW"/>
</dbReference>
<dbReference type="InterPro" id="IPR051237">
    <property type="entry name" value="Ferric-chelate_Red/DefProt"/>
</dbReference>
<dbReference type="InterPro" id="IPR006593">
    <property type="entry name" value="Cyt_b561/ferric_Rdtase_TM"/>
</dbReference>
<dbReference type="InterPro" id="IPR042307">
    <property type="entry name" value="Reeler_sf"/>
</dbReference>
<evidence type="ECO:0000256" key="16">
    <source>
        <dbReference type="ARBA" id="ARBA00023022"/>
    </source>
</evidence>
<feature type="domain" description="Reelin" evidence="22">
    <location>
        <begin position="2"/>
        <end position="175"/>
    </location>
</feature>
<dbReference type="CDD" id="cd09628">
    <property type="entry name" value="DOMON_SDR_2_like"/>
    <property type="match status" value="1"/>
</dbReference>
<evidence type="ECO:0008006" key="26">
    <source>
        <dbReference type="Google" id="ProtNLM"/>
    </source>
</evidence>